<feature type="region of interest" description="Disordered" evidence="1">
    <location>
        <begin position="1"/>
        <end position="21"/>
    </location>
</feature>
<dbReference type="Proteomes" id="UP000026915">
    <property type="component" value="Chromosome 2"/>
</dbReference>
<evidence type="ECO:0000313" key="2">
    <source>
        <dbReference type="EMBL" id="EOY01976.1"/>
    </source>
</evidence>
<dbReference type="InParanoid" id="A0A061EAL2"/>
<dbReference type="HOGENOM" id="CLU_2643014_0_0_1"/>
<name>A0A061EAL2_THECC</name>
<proteinExistence type="predicted"/>
<evidence type="ECO:0000313" key="3">
    <source>
        <dbReference type="Proteomes" id="UP000026915"/>
    </source>
</evidence>
<protein>
    <submittedName>
        <fullName evidence="2">Uncharacterized protein</fullName>
    </submittedName>
</protein>
<sequence length="77" mass="8405">MVKRPSPRILEGTDKIGGATATVPRGKNWSWMTSALKGEKIPTVESDMALSAHPPTLPDRLEKDIPISELEGRSHTL</sequence>
<gene>
    <name evidence="2" type="ORF">TCM_011753</name>
</gene>
<reference evidence="2 3" key="1">
    <citation type="journal article" date="2013" name="Genome Biol.">
        <title>The genome sequence of the most widely cultivated cacao type and its use to identify candidate genes regulating pod color.</title>
        <authorList>
            <person name="Motamayor J.C."/>
            <person name="Mockaitis K."/>
            <person name="Schmutz J."/>
            <person name="Haiminen N."/>
            <person name="Iii D.L."/>
            <person name="Cornejo O."/>
            <person name="Findley S.D."/>
            <person name="Zheng P."/>
            <person name="Utro F."/>
            <person name="Royaert S."/>
            <person name="Saski C."/>
            <person name="Jenkins J."/>
            <person name="Podicheti R."/>
            <person name="Zhao M."/>
            <person name="Scheffler B.E."/>
            <person name="Stack J.C."/>
            <person name="Feltus F.A."/>
            <person name="Mustiga G.M."/>
            <person name="Amores F."/>
            <person name="Phillips W."/>
            <person name="Marelli J.P."/>
            <person name="May G.D."/>
            <person name="Shapiro H."/>
            <person name="Ma J."/>
            <person name="Bustamante C.D."/>
            <person name="Schnell R.J."/>
            <person name="Main D."/>
            <person name="Gilbert D."/>
            <person name="Parida L."/>
            <person name="Kuhn D.N."/>
        </authorList>
    </citation>
    <scope>NUCLEOTIDE SEQUENCE [LARGE SCALE GENOMIC DNA]</scope>
    <source>
        <strain evidence="3">cv. Matina 1-6</strain>
    </source>
</reference>
<dbReference type="EMBL" id="CM001880">
    <property type="protein sequence ID" value="EOY01976.1"/>
    <property type="molecule type" value="Genomic_DNA"/>
</dbReference>
<dbReference type="AlphaFoldDB" id="A0A061EAL2"/>
<dbReference type="Gramene" id="EOY01976">
    <property type="protein sequence ID" value="EOY01976"/>
    <property type="gene ID" value="TCM_011753"/>
</dbReference>
<feature type="compositionally biased region" description="Basic and acidic residues" evidence="1">
    <location>
        <begin position="59"/>
        <end position="77"/>
    </location>
</feature>
<feature type="region of interest" description="Disordered" evidence="1">
    <location>
        <begin position="49"/>
        <end position="77"/>
    </location>
</feature>
<evidence type="ECO:0000256" key="1">
    <source>
        <dbReference type="SAM" id="MobiDB-lite"/>
    </source>
</evidence>
<organism evidence="2 3">
    <name type="scientific">Theobroma cacao</name>
    <name type="common">Cacao</name>
    <name type="synonym">Cocoa</name>
    <dbReference type="NCBI Taxonomy" id="3641"/>
    <lineage>
        <taxon>Eukaryota</taxon>
        <taxon>Viridiplantae</taxon>
        <taxon>Streptophyta</taxon>
        <taxon>Embryophyta</taxon>
        <taxon>Tracheophyta</taxon>
        <taxon>Spermatophyta</taxon>
        <taxon>Magnoliopsida</taxon>
        <taxon>eudicotyledons</taxon>
        <taxon>Gunneridae</taxon>
        <taxon>Pentapetalae</taxon>
        <taxon>rosids</taxon>
        <taxon>malvids</taxon>
        <taxon>Malvales</taxon>
        <taxon>Malvaceae</taxon>
        <taxon>Byttnerioideae</taxon>
        <taxon>Theobroma</taxon>
    </lineage>
</organism>
<keyword evidence="3" id="KW-1185">Reference proteome</keyword>
<accession>A0A061EAL2</accession>